<keyword evidence="5" id="KW-1185">Reference proteome</keyword>
<feature type="region of interest" description="Disordered" evidence="1">
    <location>
        <begin position="381"/>
        <end position="402"/>
    </location>
</feature>
<name>A0ABW7RNA3_9ACTN</name>
<evidence type="ECO:0000313" key="5">
    <source>
        <dbReference type="Proteomes" id="UP001610990"/>
    </source>
</evidence>
<dbReference type="GO" id="GO:0016746">
    <property type="term" value="F:acyltransferase activity"/>
    <property type="evidence" value="ECO:0007669"/>
    <property type="project" value="UniProtKB-KW"/>
</dbReference>
<dbReference type="PANTHER" id="PTHR23028:SF53">
    <property type="entry name" value="ACYL_TRANSF_3 DOMAIN-CONTAINING PROTEIN"/>
    <property type="match status" value="1"/>
</dbReference>
<feature type="transmembrane region" description="Helical" evidence="2">
    <location>
        <begin position="278"/>
        <end position="300"/>
    </location>
</feature>
<feature type="compositionally biased region" description="Low complexity" evidence="1">
    <location>
        <begin position="384"/>
        <end position="394"/>
    </location>
</feature>
<gene>
    <name evidence="4" type="ORF">ACH4GP_35220</name>
</gene>
<dbReference type="RefSeq" id="WP_397676559.1">
    <property type="nucleotide sequence ID" value="NZ_JBIRGH010000034.1"/>
</dbReference>
<dbReference type="EMBL" id="JBIRGH010000034">
    <property type="protein sequence ID" value="MFH8589568.1"/>
    <property type="molecule type" value="Genomic_DNA"/>
</dbReference>
<organism evidence="4 5">
    <name type="scientific">Streptomyces celluloflavus</name>
    <dbReference type="NCBI Taxonomy" id="58344"/>
    <lineage>
        <taxon>Bacteria</taxon>
        <taxon>Bacillati</taxon>
        <taxon>Actinomycetota</taxon>
        <taxon>Actinomycetes</taxon>
        <taxon>Kitasatosporales</taxon>
        <taxon>Streptomycetaceae</taxon>
        <taxon>Streptomyces</taxon>
    </lineage>
</organism>
<evidence type="ECO:0000256" key="1">
    <source>
        <dbReference type="SAM" id="MobiDB-lite"/>
    </source>
</evidence>
<reference evidence="4 5" key="1">
    <citation type="submission" date="2024-10" db="EMBL/GenBank/DDBJ databases">
        <title>The Natural Products Discovery Center: Release of the First 8490 Sequenced Strains for Exploring Actinobacteria Biosynthetic Diversity.</title>
        <authorList>
            <person name="Kalkreuter E."/>
            <person name="Kautsar S.A."/>
            <person name="Yang D."/>
            <person name="Bader C.D."/>
            <person name="Teijaro C.N."/>
            <person name="Fluegel L."/>
            <person name="Davis C.M."/>
            <person name="Simpson J.R."/>
            <person name="Lauterbach L."/>
            <person name="Steele A.D."/>
            <person name="Gui C."/>
            <person name="Meng S."/>
            <person name="Li G."/>
            <person name="Viehrig K."/>
            <person name="Ye F."/>
            <person name="Su P."/>
            <person name="Kiefer A.F."/>
            <person name="Nichols A."/>
            <person name="Cepeda A.J."/>
            <person name="Yan W."/>
            <person name="Fan B."/>
            <person name="Jiang Y."/>
            <person name="Adhikari A."/>
            <person name="Zheng C.-J."/>
            <person name="Schuster L."/>
            <person name="Cowan T.M."/>
            <person name="Smanski M.J."/>
            <person name="Chevrette M.G."/>
            <person name="De Carvalho L.P.S."/>
            <person name="Shen B."/>
        </authorList>
    </citation>
    <scope>NUCLEOTIDE SEQUENCE [LARGE SCALE GENOMIC DNA]</scope>
    <source>
        <strain evidence="4 5">NPDC018013</strain>
    </source>
</reference>
<feature type="transmembrane region" description="Helical" evidence="2">
    <location>
        <begin position="119"/>
        <end position="138"/>
    </location>
</feature>
<dbReference type="Proteomes" id="UP001610990">
    <property type="component" value="Unassembled WGS sequence"/>
</dbReference>
<sequence>MPALIHTADRRAAPVGVGVPMALTTERSRRQETPAPPLPGQLPSLTGMRWVAAFVVFVYHVRNFGYFGPDQSGRLVNWAFGAGAAGVSFFFILSGFVLAWTARPGERARTFWRRRLARIYPVHLATAAVALLLAYTLVPGLRPGGIREAVANLLLVSSWNPQWWQALNPVSWSLTCEAFFYAAFPALYAVLRRLGPRGLTVLALAGGAVVVLLPWANTHHALGWTLYSFPLARLPEFVLGAALGLLVKAGAWRGPGLDVSLAITLTGYFLTVQLPYEYGYAACTVTGLALLIPAAATADLTGTPSFWRHPRMVRLGEWSFAFYLIHILVMRTGEALFGARPHLAAVPALVATVAALALSLVLAWALYEGVERPGRRLVLRSRRPATGPRPTGARRFGRGGRG</sequence>
<feature type="transmembrane region" description="Helical" evidence="2">
    <location>
        <begin position="170"/>
        <end position="191"/>
    </location>
</feature>
<evidence type="ECO:0000256" key="2">
    <source>
        <dbReference type="SAM" id="Phobius"/>
    </source>
</evidence>
<comment type="caution">
    <text evidence="4">The sequence shown here is derived from an EMBL/GenBank/DDBJ whole genome shotgun (WGS) entry which is preliminary data.</text>
</comment>
<accession>A0ABW7RNA3</accession>
<feature type="transmembrane region" description="Helical" evidence="2">
    <location>
        <begin position="345"/>
        <end position="367"/>
    </location>
</feature>
<evidence type="ECO:0000259" key="3">
    <source>
        <dbReference type="Pfam" id="PF01757"/>
    </source>
</evidence>
<keyword evidence="2" id="KW-0472">Membrane</keyword>
<dbReference type="InterPro" id="IPR002656">
    <property type="entry name" value="Acyl_transf_3_dom"/>
</dbReference>
<keyword evidence="2" id="KW-1133">Transmembrane helix</keyword>
<feature type="domain" description="Acyltransferase 3" evidence="3">
    <location>
        <begin position="44"/>
        <end position="367"/>
    </location>
</feature>
<evidence type="ECO:0000313" key="4">
    <source>
        <dbReference type="EMBL" id="MFH8589568.1"/>
    </source>
</evidence>
<protein>
    <submittedName>
        <fullName evidence="4">Acyltransferase family protein</fullName>
        <ecNumber evidence="4">2.3.-.-</ecNumber>
    </submittedName>
</protein>
<proteinExistence type="predicted"/>
<keyword evidence="4" id="KW-0808">Transferase</keyword>
<dbReference type="InterPro" id="IPR050879">
    <property type="entry name" value="Acyltransferase_3"/>
</dbReference>
<dbReference type="EC" id="2.3.-.-" evidence="4"/>
<feature type="transmembrane region" description="Helical" evidence="2">
    <location>
        <begin position="75"/>
        <end position="98"/>
    </location>
</feature>
<dbReference type="Pfam" id="PF01757">
    <property type="entry name" value="Acyl_transf_3"/>
    <property type="match status" value="1"/>
</dbReference>
<feature type="transmembrane region" description="Helical" evidence="2">
    <location>
        <begin position="198"/>
        <end position="215"/>
    </location>
</feature>
<dbReference type="PANTHER" id="PTHR23028">
    <property type="entry name" value="ACETYLTRANSFERASE"/>
    <property type="match status" value="1"/>
</dbReference>
<keyword evidence="4" id="KW-0012">Acyltransferase</keyword>
<keyword evidence="2" id="KW-0812">Transmembrane</keyword>